<dbReference type="InterPro" id="IPR001296">
    <property type="entry name" value="Glyco_trans_1"/>
</dbReference>
<gene>
    <name evidence="4" type="ORF">ABT276_12740</name>
</gene>
<evidence type="ECO:0000259" key="3">
    <source>
        <dbReference type="Pfam" id="PF00534"/>
    </source>
</evidence>
<dbReference type="Pfam" id="PF00534">
    <property type="entry name" value="Glycos_transf_1"/>
    <property type="match status" value="1"/>
</dbReference>
<dbReference type="InterPro" id="IPR050194">
    <property type="entry name" value="Glycosyltransferase_grp1"/>
</dbReference>
<dbReference type="RefSeq" id="WP_351976111.1">
    <property type="nucleotide sequence ID" value="NZ_JBEPBX010000009.1"/>
</dbReference>
<protein>
    <submittedName>
        <fullName evidence="4">Glycosyltransferase family 4 protein</fullName>
        <ecNumber evidence="4">2.4.-.-</ecNumber>
    </submittedName>
</protein>
<evidence type="ECO:0000313" key="5">
    <source>
        <dbReference type="Proteomes" id="UP001445472"/>
    </source>
</evidence>
<dbReference type="EC" id="2.4.-.-" evidence="4"/>
<evidence type="ECO:0000256" key="2">
    <source>
        <dbReference type="SAM" id="Phobius"/>
    </source>
</evidence>
<dbReference type="PANTHER" id="PTHR45947:SF3">
    <property type="entry name" value="SULFOQUINOVOSYL TRANSFERASE SQD2"/>
    <property type="match status" value="1"/>
</dbReference>
<feature type="transmembrane region" description="Helical" evidence="2">
    <location>
        <begin position="104"/>
        <end position="123"/>
    </location>
</feature>
<reference evidence="4 5" key="1">
    <citation type="submission" date="2024-06" db="EMBL/GenBank/DDBJ databases">
        <title>The Natural Products Discovery Center: Release of the First 8490 Sequenced Strains for Exploring Actinobacteria Biosynthetic Diversity.</title>
        <authorList>
            <person name="Kalkreuter E."/>
            <person name="Kautsar S.A."/>
            <person name="Yang D."/>
            <person name="Bader C.D."/>
            <person name="Teijaro C.N."/>
            <person name="Fluegel L."/>
            <person name="Davis C.M."/>
            <person name="Simpson J.R."/>
            <person name="Lauterbach L."/>
            <person name="Steele A.D."/>
            <person name="Gui C."/>
            <person name="Meng S."/>
            <person name="Li G."/>
            <person name="Viehrig K."/>
            <person name="Ye F."/>
            <person name="Su P."/>
            <person name="Kiefer A.F."/>
            <person name="Nichols A."/>
            <person name="Cepeda A.J."/>
            <person name="Yan W."/>
            <person name="Fan B."/>
            <person name="Jiang Y."/>
            <person name="Adhikari A."/>
            <person name="Zheng C.-J."/>
            <person name="Schuster L."/>
            <person name="Cowan T.M."/>
            <person name="Smanski M.J."/>
            <person name="Chevrette M.G."/>
            <person name="De Carvalho L.P.S."/>
            <person name="Shen B."/>
        </authorList>
    </citation>
    <scope>NUCLEOTIDE SEQUENCE [LARGE SCALE GENOMIC DNA]</scope>
    <source>
        <strain evidence="4 5">NPDC000837</strain>
    </source>
</reference>
<dbReference type="GO" id="GO:0016757">
    <property type="term" value="F:glycosyltransferase activity"/>
    <property type="evidence" value="ECO:0007669"/>
    <property type="project" value="UniProtKB-KW"/>
</dbReference>
<dbReference type="CDD" id="cd03801">
    <property type="entry name" value="GT4_PimA-like"/>
    <property type="match status" value="1"/>
</dbReference>
<keyword evidence="2" id="KW-0812">Transmembrane</keyword>
<organism evidence="4 5">
    <name type="scientific">Streptomyces xantholiticus</name>
    <dbReference type="NCBI Taxonomy" id="68285"/>
    <lineage>
        <taxon>Bacteria</taxon>
        <taxon>Bacillati</taxon>
        <taxon>Actinomycetota</taxon>
        <taxon>Actinomycetes</taxon>
        <taxon>Kitasatosporales</taxon>
        <taxon>Streptomycetaceae</taxon>
        <taxon>Streptomyces</taxon>
    </lineage>
</organism>
<dbReference type="Gene3D" id="3.40.50.2000">
    <property type="entry name" value="Glycogen Phosphorylase B"/>
    <property type="match status" value="2"/>
</dbReference>
<keyword evidence="4" id="KW-0328">Glycosyltransferase</keyword>
<dbReference type="PANTHER" id="PTHR45947">
    <property type="entry name" value="SULFOQUINOVOSYL TRANSFERASE SQD2"/>
    <property type="match status" value="1"/>
</dbReference>
<accession>A0ABV1UTV4</accession>
<dbReference type="Proteomes" id="UP001445472">
    <property type="component" value="Unassembled WGS sequence"/>
</dbReference>
<dbReference type="EMBL" id="JBEPBX010000009">
    <property type="protein sequence ID" value="MER6614219.1"/>
    <property type="molecule type" value="Genomic_DNA"/>
</dbReference>
<comment type="caution">
    <text evidence="4">The sequence shown here is derived from an EMBL/GenBank/DDBJ whole genome shotgun (WGS) entry which is preliminary data.</text>
</comment>
<keyword evidence="1 4" id="KW-0808">Transferase</keyword>
<keyword evidence="5" id="KW-1185">Reference proteome</keyword>
<evidence type="ECO:0000256" key="1">
    <source>
        <dbReference type="ARBA" id="ARBA00022679"/>
    </source>
</evidence>
<proteinExistence type="predicted"/>
<dbReference type="SUPFAM" id="SSF53756">
    <property type="entry name" value="UDP-Glycosyltransferase/glycogen phosphorylase"/>
    <property type="match status" value="1"/>
</dbReference>
<keyword evidence="2" id="KW-0472">Membrane</keyword>
<feature type="domain" description="Glycosyl transferase family 1" evidence="3">
    <location>
        <begin position="209"/>
        <end position="379"/>
    </location>
</feature>
<name>A0ABV1UTV4_9ACTN</name>
<sequence length="400" mass="43631">MVGVPYGRTPGAASSAGPAARPRLVYVVPHLTDDESEHFAHIPALLAALGTRVDVAAAVERGRPPARLAGVRLLLRVPGRSTIARLLGTALTIHRLSRAGYRTYFLRYSTLFVIVLILTRPLYRHRILLWRSGLPGVRAPEQARTVRLRAHESVNKITARLVHCMVTGPETMVPLVADLWGVPRHRMRLLYNDVDAGRFAPLDRAARGEARTRLGWADDEFVVLFVHRLSYRKGVRLLSPLVDAVAEAPEAQASGVRVRLVVAGDGPERSRLEREAADAARSSHMQLLGAVPNRDLPRLYAAADAVVMPSYEEGFPRVLLEAMASGTPVVTTDAGGSVDVVGSDYPYVAPVGDLDALAGHLRSLMTTTSAQRQELGQRLRHRAQSEFSPDRVAAMLHGLL</sequence>
<evidence type="ECO:0000313" key="4">
    <source>
        <dbReference type="EMBL" id="MER6614219.1"/>
    </source>
</evidence>
<keyword evidence="2" id="KW-1133">Transmembrane helix</keyword>